<sequence>MLIRRTIAAALAMAAAVVALAGAAEAQMHCDRPRKPYCADQFGPFLDQADFLICRHEVEDYRRAIRRYLDCLRDESEEAVSALNRAIDAFNQRARMPRY</sequence>
<keyword evidence="3" id="KW-1185">Reference proteome</keyword>
<feature type="chain" id="PRO_5032910542" evidence="1">
    <location>
        <begin position="24"/>
        <end position="99"/>
    </location>
</feature>
<dbReference type="AlphaFoldDB" id="A0A840XP78"/>
<comment type="caution">
    <text evidence="2">The sequence shown here is derived from an EMBL/GenBank/DDBJ whole genome shotgun (WGS) entry which is preliminary data.</text>
</comment>
<organism evidence="2 3">
    <name type="scientific">Neoroseomonas alkaliterrae</name>
    <dbReference type="NCBI Taxonomy" id="1452450"/>
    <lineage>
        <taxon>Bacteria</taxon>
        <taxon>Pseudomonadati</taxon>
        <taxon>Pseudomonadota</taxon>
        <taxon>Alphaproteobacteria</taxon>
        <taxon>Acetobacterales</taxon>
        <taxon>Acetobacteraceae</taxon>
        <taxon>Neoroseomonas</taxon>
    </lineage>
</organism>
<name>A0A840XP78_9PROT</name>
<dbReference type="Proteomes" id="UP000562254">
    <property type="component" value="Unassembled WGS sequence"/>
</dbReference>
<feature type="signal peptide" evidence="1">
    <location>
        <begin position="1"/>
        <end position="23"/>
    </location>
</feature>
<dbReference type="RefSeq" id="WP_184485123.1">
    <property type="nucleotide sequence ID" value="NZ_JAAEDJ010000012.1"/>
</dbReference>
<protein>
    <submittedName>
        <fullName evidence="2">Uncharacterized protein</fullName>
    </submittedName>
</protein>
<gene>
    <name evidence="2" type="ORF">FHS88_002531</name>
</gene>
<reference evidence="2 3" key="1">
    <citation type="submission" date="2020-08" db="EMBL/GenBank/DDBJ databases">
        <title>Genomic Encyclopedia of Type Strains, Phase IV (KMG-IV): sequencing the most valuable type-strain genomes for metagenomic binning, comparative biology and taxonomic classification.</title>
        <authorList>
            <person name="Goeker M."/>
        </authorList>
    </citation>
    <scope>NUCLEOTIDE SEQUENCE [LARGE SCALE GENOMIC DNA]</scope>
    <source>
        <strain evidence="2 3">DSM 25895</strain>
    </source>
</reference>
<keyword evidence="1" id="KW-0732">Signal</keyword>
<accession>A0A840XP78</accession>
<evidence type="ECO:0000256" key="1">
    <source>
        <dbReference type="SAM" id="SignalP"/>
    </source>
</evidence>
<evidence type="ECO:0000313" key="2">
    <source>
        <dbReference type="EMBL" id="MBB5690398.1"/>
    </source>
</evidence>
<evidence type="ECO:0000313" key="3">
    <source>
        <dbReference type="Proteomes" id="UP000562254"/>
    </source>
</evidence>
<proteinExistence type="predicted"/>
<dbReference type="EMBL" id="JACIJE010000006">
    <property type="protein sequence ID" value="MBB5690398.1"/>
    <property type="molecule type" value="Genomic_DNA"/>
</dbReference>